<feature type="signal peptide" evidence="1">
    <location>
        <begin position="1"/>
        <end position="26"/>
    </location>
</feature>
<dbReference type="Pfam" id="PF03984">
    <property type="entry name" value="DUF346"/>
    <property type="match status" value="7"/>
</dbReference>
<protein>
    <submittedName>
        <fullName evidence="3">Repeat uncharacterized protein DUF346</fullName>
    </submittedName>
</protein>
<feature type="chain" id="PRO_5020781654" evidence="1">
    <location>
        <begin position="27"/>
        <end position="1170"/>
    </location>
</feature>
<accession>A0A4R7THT2</accession>
<feature type="domain" description="F5/8 type C" evidence="2">
    <location>
        <begin position="600"/>
        <end position="683"/>
    </location>
</feature>
<gene>
    <name evidence="3" type="ORF">EV138_5468</name>
</gene>
<dbReference type="AlphaFoldDB" id="A0A4R7THT2"/>
<dbReference type="OrthoDB" id="3795077at2"/>
<sequence>MRWLRAVLAGGLAVTAAALVPPGAEAQVTAAAPPSVWTETAYNSVFKDSGRSPEAADGIQLDTAKNDYEGAQIVLRGPAAFTVNSVDFTALTGGSDAIPASEITYNPVGYEYLNHNSVFGWNPPQPVYPTVRTGAGDYPDRLLNQTGIAVPANQTQALWVRVHVPATAAGGVYSGRATVRTTNGDLSVPITVNARNVVIPPANQSEFTNVMWTNFLGLTSWDPGKGDTVKLFYDYDRYSADWWQLIDNWADTMKKYRQNSLQLPLINLLTDGGSKVDAAGNYTFDFSRFDQVVQRFMDKGVVNRLEGFTGAGSQSPERNPSRKWLIEVTPKNTGSQIPDYLFWDSPEATSWYSQFYPALKAHLDAKGWTSMYWMHVGDEANGAEGEAGWLGIAAKLRQYFPGVKIGDTSVNGSGPLIARNSDIVIPNLFTYTADPGTYDAERAKGKPLWFYNCNIPVGNHLNRFIDQPEWSQRQTMWLAYGRGATGYLHWAYGNWQYAMNDQDVKGDGYIVRPDKAHHTIEASTRYESLRDGMEDWEVLNQLGKTNPGLAKDFATSLVQRDDKYSPDVSYMQRVRALMLDAAAGKPIVAKDLAKVRTEGPKWVQTDLGRQAQVDGVHLHWGTTYASNYRVLISYNGTNWGEAANVTSNGGDDFIGINGKARYIRIEVTSTTPYDLQKLEVAGNLLLQQNIAGGKAYVASVPSARFPDSGREATDGVLADDWGDGRSFGYELAKGEYKAPTVAIDLGYPQVVGTARIHAYEEYPDYRPDLLTVATSTDGVNYTDRGLLSWVNGASKVWYDVGFAPVTARYVRVTFAKTGTDKGTGEFVDDIEVYGAGPNGPDVVPGSTAYQWNDAGGAGHEVIFAPGSTGSMRRWDWSAAAGLKTADWGGGPIAGKTTGYAWNNQQHAVARGQSGNLLHWWWIEGETTPHYGDWGGDAAGDPTAVVWSGQQHIFARASTGDLQHWWWDPADGQLRLDKWGGAPGPIVGTPSTFVWGNQLHVVARGANNHLYHWWWSLGEFEPHFADWGGEAYSDPATFVWNGQQHVYTQAADGQLFHWFWDAGDGLHQVKWTGAPGKFVGAPSAFKTGTQQHVVARGPNNTLYHWFWDQGTSKVSWEDLGGEVYADPVAFAFADQHQYFAQSATGTLYHWWWTPQDGWHKNDWGGSVKYPS</sequence>
<evidence type="ECO:0000313" key="3">
    <source>
        <dbReference type="EMBL" id="TDU91855.1"/>
    </source>
</evidence>
<keyword evidence="4" id="KW-1185">Reference proteome</keyword>
<dbReference type="EMBL" id="SOCE01000001">
    <property type="protein sequence ID" value="TDU91855.1"/>
    <property type="molecule type" value="Genomic_DNA"/>
</dbReference>
<keyword evidence="1" id="KW-0732">Signal</keyword>
<dbReference type="Proteomes" id="UP000295151">
    <property type="component" value="Unassembled WGS sequence"/>
</dbReference>
<organism evidence="3 4">
    <name type="scientific">Kribbella voronezhensis</name>
    <dbReference type="NCBI Taxonomy" id="2512212"/>
    <lineage>
        <taxon>Bacteria</taxon>
        <taxon>Bacillati</taxon>
        <taxon>Actinomycetota</taxon>
        <taxon>Actinomycetes</taxon>
        <taxon>Propionibacteriales</taxon>
        <taxon>Kribbellaceae</taxon>
        <taxon>Kribbella</taxon>
    </lineage>
</organism>
<proteinExistence type="predicted"/>
<evidence type="ECO:0000313" key="4">
    <source>
        <dbReference type="Proteomes" id="UP000295151"/>
    </source>
</evidence>
<dbReference type="InterPro" id="IPR000421">
    <property type="entry name" value="FA58C"/>
</dbReference>
<dbReference type="SUPFAM" id="SSF49785">
    <property type="entry name" value="Galactose-binding domain-like"/>
    <property type="match status" value="2"/>
</dbReference>
<dbReference type="InterPro" id="IPR007132">
    <property type="entry name" value="DUF346"/>
</dbReference>
<dbReference type="Pfam" id="PF13320">
    <property type="entry name" value="GH123_cat"/>
    <property type="match status" value="1"/>
</dbReference>
<dbReference type="RefSeq" id="WP_133981536.1">
    <property type="nucleotide sequence ID" value="NZ_SOCE01000001.1"/>
</dbReference>
<dbReference type="Gene3D" id="2.120.10.70">
    <property type="entry name" value="Fucose-specific lectin"/>
    <property type="match status" value="1"/>
</dbReference>
<comment type="caution">
    <text evidence="3">The sequence shown here is derived from an EMBL/GenBank/DDBJ whole genome shotgun (WGS) entry which is preliminary data.</text>
</comment>
<dbReference type="Gene3D" id="2.60.120.260">
    <property type="entry name" value="Galactose-binding domain-like"/>
    <property type="match status" value="2"/>
</dbReference>
<name>A0A4R7THT2_9ACTN</name>
<dbReference type="SUPFAM" id="SSF89372">
    <property type="entry name" value="Fucose-specific lectin"/>
    <property type="match status" value="2"/>
</dbReference>
<dbReference type="InterPro" id="IPR008979">
    <property type="entry name" value="Galactose-bd-like_sf"/>
</dbReference>
<dbReference type="Pfam" id="PF22680">
    <property type="entry name" value="Glyco_hydro_123_N_2"/>
    <property type="match status" value="1"/>
</dbReference>
<reference evidence="3 4" key="1">
    <citation type="submission" date="2019-03" db="EMBL/GenBank/DDBJ databases">
        <title>Genomic Encyclopedia of Type Strains, Phase III (KMG-III): the genomes of soil and plant-associated and newly described type strains.</title>
        <authorList>
            <person name="Whitman W."/>
        </authorList>
    </citation>
    <scope>NUCLEOTIDE SEQUENCE [LARGE SCALE GENOMIC DNA]</scope>
    <source>
        <strain evidence="3 4">VKM Ac-2575</strain>
    </source>
</reference>
<dbReference type="Pfam" id="PF00754">
    <property type="entry name" value="F5_F8_type_C"/>
    <property type="match status" value="1"/>
</dbReference>
<evidence type="ECO:0000256" key="1">
    <source>
        <dbReference type="SAM" id="SignalP"/>
    </source>
</evidence>
<dbReference type="InterPro" id="IPR025150">
    <property type="entry name" value="GH123_cat"/>
</dbReference>
<dbReference type="InterPro" id="IPR053850">
    <property type="entry name" value="Glyco_hydro_123_N_2"/>
</dbReference>
<dbReference type="PROSITE" id="PS50022">
    <property type="entry name" value="FA58C_3"/>
    <property type="match status" value="1"/>
</dbReference>
<evidence type="ECO:0000259" key="2">
    <source>
        <dbReference type="PROSITE" id="PS50022"/>
    </source>
</evidence>